<feature type="transmembrane region" description="Helical" evidence="2">
    <location>
        <begin position="17"/>
        <end position="37"/>
    </location>
</feature>
<evidence type="ECO:0000313" key="3">
    <source>
        <dbReference type="EMBL" id="TWT34163.1"/>
    </source>
</evidence>
<evidence type="ECO:0000313" key="4">
    <source>
        <dbReference type="Proteomes" id="UP000318878"/>
    </source>
</evidence>
<keyword evidence="2" id="KW-1133">Transmembrane helix</keyword>
<evidence type="ECO:0000256" key="1">
    <source>
        <dbReference type="SAM" id="MobiDB-lite"/>
    </source>
</evidence>
<feature type="transmembrane region" description="Helical" evidence="2">
    <location>
        <begin position="49"/>
        <end position="67"/>
    </location>
</feature>
<dbReference type="OrthoDB" id="238862at2"/>
<dbReference type="EMBL" id="SJPF01000002">
    <property type="protein sequence ID" value="TWT34163.1"/>
    <property type="molecule type" value="Genomic_DNA"/>
</dbReference>
<accession>A0A5C5V889</accession>
<gene>
    <name evidence="3" type="ORF">Enr8_15560</name>
</gene>
<dbReference type="GO" id="GO:0016829">
    <property type="term" value="F:lyase activity"/>
    <property type="evidence" value="ECO:0007669"/>
    <property type="project" value="UniProtKB-KW"/>
</dbReference>
<keyword evidence="2" id="KW-0472">Membrane</keyword>
<evidence type="ECO:0000256" key="2">
    <source>
        <dbReference type="SAM" id="Phobius"/>
    </source>
</evidence>
<protein>
    <submittedName>
        <fullName evidence="3">Pectic acid lyase</fullName>
    </submittedName>
</protein>
<dbReference type="SUPFAM" id="SSF48239">
    <property type="entry name" value="Terpenoid cyclases/Protein prenyltransferases"/>
    <property type="match status" value="1"/>
</dbReference>
<proteinExistence type="predicted"/>
<dbReference type="CDD" id="cd00688">
    <property type="entry name" value="ISOPREN_C2_like"/>
    <property type="match status" value="1"/>
</dbReference>
<feature type="compositionally biased region" description="Polar residues" evidence="1">
    <location>
        <begin position="281"/>
        <end position="295"/>
    </location>
</feature>
<dbReference type="InterPro" id="IPR008930">
    <property type="entry name" value="Terpenoid_cyclase/PrenylTrfase"/>
</dbReference>
<dbReference type="RefSeq" id="WP_146430151.1">
    <property type="nucleotide sequence ID" value="NZ_SJPF01000002.1"/>
</dbReference>
<keyword evidence="4" id="KW-1185">Reference proteome</keyword>
<keyword evidence="2" id="KW-0812">Transmembrane</keyword>
<dbReference type="Gene3D" id="1.50.10.20">
    <property type="match status" value="1"/>
</dbReference>
<sequence>MGALLADANSTWLSSHVIWNIMWVGLAVLTISLLVLMQTRWGQAKPLSKCVVLSIFAHVLLIAYAHMTQLFAPGPARTPAPISFKLANVAFEEQSDRQTQQKRQAKPWDVTNVAQLPSPKAAPLARPEDQWPIAADAPPEWPLEDAPLSEAIAPPVEMAEATELVENHTAPVEPSIAPRGSMIAAAEIAAVAAAPVAAEAAAEVADALGNTPMAPTLARRDSTGPPVPEATEPQIEPSQDDRHMNDQIHQLAEMAATAAPADAIQSEIDQLRAADNRIDGPTTTSPESANGTPAQLASARAAGDQKKLAQLDTLGVPAPATNRRTLAASPLPLAMQARVADNQADIIQAQGGDPRIEASVDAALVWMAANQEDDGRWDAGRHSSGSEQQVLGHDRYGAGADADTGVTGLAVLAFMARGHTHLEGKHRTNVQHGLEFLISQQHETGSLAGESRLFAQMYCHGIAMLALSEAYAMTRDDRIRPALEAALNYSFQSQHQTSGGWRYQPGDLGDTSQFGWQVLALHSAQLAGIETPERTRELMTRFLRSVSSGDHNGLASYRPGERTSSVMTAEALVCRVFLDAENGQQTVDEAANYVSRFEPAPGKPNLYFWYYGTIGLHQLQGDRWRSWSASLQRQLLTSQENGGMNAGSWSPDTVWGCYGGRVYTTAMATLSLEVYFRYLPIYYDLQNRPAPVAQAPLQIPAGGVRISSKPENLAPR</sequence>
<feature type="region of interest" description="Disordered" evidence="1">
    <location>
        <begin position="276"/>
        <end position="304"/>
    </location>
</feature>
<comment type="caution">
    <text evidence="3">The sequence shown here is derived from an EMBL/GenBank/DDBJ whole genome shotgun (WGS) entry which is preliminary data.</text>
</comment>
<organism evidence="3 4">
    <name type="scientific">Blastopirellula retiformator</name>
    <dbReference type="NCBI Taxonomy" id="2527970"/>
    <lineage>
        <taxon>Bacteria</taxon>
        <taxon>Pseudomonadati</taxon>
        <taxon>Planctomycetota</taxon>
        <taxon>Planctomycetia</taxon>
        <taxon>Pirellulales</taxon>
        <taxon>Pirellulaceae</taxon>
        <taxon>Blastopirellula</taxon>
    </lineage>
</organism>
<dbReference type="Proteomes" id="UP000318878">
    <property type="component" value="Unassembled WGS sequence"/>
</dbReference>
<name>A0A5C5V889_9BACT</name>
<feature type="region of interest" description="Disordered" evidence="1">
    <location>
        <begin position="212"/>
        <end position="242"/>
    </location>
</feature>
<dbReference type="AlphaFoldDB" id="A0A5C5V889"/>
<reference evidence="3 4" key="1">
    <citation type="submission" date="2019-02" db="EMBL/GenBank/DDBJ databases">
        <title>Deep-cultivation of Planctomycetes and their phenomic and genomic characterization uncovers novel biology.</title>
        <authorList>
            <person name="Wiegand S."/>
            <person name="Jogler M."/>
            <person name="Boedeker C."/>
            <person name="Pinto D."/>
            <person name="Vollmers J."/>
            <person name="Rivas-Marin E."/>
            <person name="Kohn T."/>
            <person name="Peeters S.H."/>
            <person name="Heuer A."/>
            <person name="Rast P."/>
            <person name="Oberbeckmann S."/>
            <person name="Bunk B."/>
            <person name="Jeske O."/>
            <person name="Meyerdierks A."/>
            <person name="Storesund J.E."/>
            <person name="Kallscheuer N."/>
            <person name="Luecker S."/>
            <person name="Lage O.M."/>
            <person name="Pohl T."/>
            <person name="Merkel B.J."/>
            <person name="Hornburger P."/>
            <person name="Mueller R.-W."/>
            <person name="Bruemmer F."/>
            <person name="Labrenz M."/>
            <person name="Spormann A.M."/>
            <person name="Op Den Camp H."/>
            <person name="Overmann J."/>
            <person name="Amann R."/>
            <person name="Jetten M.S.M."/>
            <person name="Mascher T."/>
            <person name="Medema M.H."/>
            <person name="Devos D.P."/>
            <person name="Kaster A.-K."/>
            <person name="Ovreas L."/>
            <person name="Rohde M."/>
            <person name="Galperin M.Y."/>
            <person name="Jogler C."/>
        </authorList>
    </citation>
    <scope>NUCLEOTIDE SEQUENCE [LARGE SCALE GENOMIC DNA]</scope>
    <source>
        <strain evidence="3 4">Enr8</strain>
    </source>
</reference>
<keyword evidence="3" id="KW-0456">Lyase</keyword>